<proteinExistence type="predicted"/>
<dbReference type="Pfam" id="PF02518">
    <property type="entry name" value="HATPase_c"/>
    <property type="match status" value="1"/>
</dbReference>
<dbReference type="SMART" id="SM00091">
    <property type="entry name" value="PAS"/>
    <property type="match status" value="2"/>
</dbReference>
<dbReference type="CDD" id="cd00082">
    <property type="entry name" value="HisKA"/>
    <property type="match status" value="1"/>
</dbReference>
<dbReference type="InterPro" id="IPR035965">
    <property type="entry name" value="PAS-like_dom_sf"/>
</dbReference>
<evidence type="ECO:0000256" key="2">
    <source>
        <dbReference type="ARBA" id="ARBA00004141"/>
    </source>
</evidence>
<comment type="catalytic activity">
    <reaction evidence="1">
        <text>ATP + protein L-histidine = ADP + protein N-phospho-L-histidine.</text>
        <dbReference type="EC" id="2.7.13.3"/>
    </reaction>
</comment>
<dbReference type="PROSITE" id="PS50112">
    <property type="entry name" value="PAS"/>
    <property type="match status" value="1"/>
</dbReference>
<dbReference type="InterPro" id="IPR013656">
    <property type="entry name" value="PAS_4"/>
</dbReference>
<dbReference type="Gene3D" id="1.10.287.130">
    <property type="match status" value="1"/>
</dbReference>
<name>A0A437MFP5_9SPHI</name>
<dbReference type="PROSITE" id="PS50109">
    <property type="entry name" value="HIS_KIN"/>
    <property type="match status" value="1"/>
</dbReference>
<keyword evidence="13" id="KW-0175">Coiled coil</keyword>
<evidence type="ECO:0000256" key="5">
    <source>
        <dbReference type="ARBA" id="ARBA00022679"/>
    </source>
</evidence>
<dbReference type="GO" id="GO:0005524">
    <property type="term" value="F:ATP binding"/>
    <property type="evidence" value="ECO:0007669"/>
    <property type="project" value="UniProtKB-KW"/>
</dbReference>
<reference evidence="17 18" key="1">
    <citation type="submission" date="2019-01" db="EMBL/GenBank/DDBJ databases">
        <authorList>
            <person name="Chen W.-M."/>
        </authorList>
    </citation>
    <scope>NUCLEOTIDE SEQUENCE [LARGE SCALE GENOMIC DNA]</scope>
    <source>
        <strain evidence="17 18">YBJ-36</strain>
    </source>
</reference>
<feature type="domain" description="PAS" evidence="15">
    <location>
        <begin position="513"/>
        <end position="583"/>
    </location>
</feature>
<dbReference type="PROSITE" id="PS50113">
    <property type="entry name" value="PAC"/>
    <property type="match status" value="1"/>
</dbReference>
<dbReference type="SUPFAM" id="SSF47384">
    <property type="entry name" value="Homodimeric domain of signal transducing histidine kinase"/>
    <property type="match status" value="1"/>
</dbReference>
<dbReference type="InterPro" id="IPR000014">
    <property type="entry name" value="PAS"/>
</dbReference>
<dbReference type="Pfam" id="PF08448">
    <property type="entry name" value="PAS_4"/>
    <property type="match status" value="1"/>
</dbReference>
<dbReference type="OrthoDB" id="9813151at2"/>
<dbReference type="PANTHER" id="PTHR42878:SF7">
    <property type="entry name" value="SENSOR HISTIDINE KINASE GLRK"/>
    <property type="match status" value="1"/>
</dbReference>
<keyword evidence="9" id="KW-0067">ATP-binding</keyword>
<evidence type="ECO:0000256" key="13">
    <source>
        <dbReference type="SAM" id="Coils"/>
    </source>
</evidence>
<evidence type="ECO:0000259" key="15">
    <source>
        <dbReference type="PROSITE" id="PS50112"/>
    </source>
</evidence>
<dbReference type="GO" id="GO:0000155">
    <property type="term" value="F:phosphorelay sensor kinase activity"/>
    <property type="evidence" value="ECO:0007669"/>
    <property type="project" value="InterPro"/>
</dbReference>
<dbReference type="FunFam" id="3.30.565.10:FF:000006">
    <property type="entry name" value="Sensor histidine kinase WalK"/>
    <property type="match status" value="1"/>
</dbReference>
<dbReference type="CDD" id="cd00130">
    <property type="entry name" value="PAS"/>
    <property type="match status" value="1"/>
</dbReference>
<comment type="caution">
    <text evidence="17">The sequence shown here is derived from an EMBL/GenBank/DDBJ whole genome shotgun (WGS) entry which is preliminary data.</text>
</comment>
<accession>A0A437MFP5</accession>
<dbReference type="InterPro" id="IPR001610">
    <property type="entry name" value="PAC"/>
</dbReference>
<evidence type="ECO:0000256" key="7">
    <source>
        <dbReference type="ARBA" id="ARBA00022741"/>
    </source>
</evidence>
<evidence type="ECO:0000256" key="10">
    <source>
        <dbReference type="ARBA" id="ARBA00022989"/>
    </source>
</evidence>
<dbReference type="InterPro" id="IPR036890">
    <property type="entry name" value="HATPase_C_sf"/>
</dbReference>
<dbReference type="InterPro" id="IPR036097">
    <property type="entry name" value="HisK_dim/P_sf"/>
</dbReference>
<sequence length="852" mass="96757">MTDEKLRFLNGGGHMGELMRSFNWAETPLGLPETWPDSLKSAVSISLNSGFPIGIYWGKDFTLLYNDAWSTIPGQKHPWALGKPGAVVWPEIWEGLIDQFESVLNTGESIRQPDGLLLMHRYGYTEECYFDYTLSPIVAADGSVGGVFNAVIETSYRVINDRRNKIIQQFLQSSHQSRHENEAVSRLFSIIESGQADIPFGFLYTGKDAKLQDIELAGSFGAAQNIEASAWPFTPVLDGLHVVIENLGDFLSEPVINVWPDPVCQAVIVPISKDDARIRGFMVLGVSSRKRLDDHYLDFLKAVGMHAGAILNNAYAHEVGEAFEREQALNEELAASNEELFSTIEQLSEAQESLNKLNNELEEKVDERTAEVLAAQRRTESERDRLSRFLMEAPAGIAVLHGDDMVFELVNPLYQQLLPGRKLLGRPIGEALPELKNQPIWDILQRVYQTGETFDGRELYVPLSVYEGGPVEDRFFNFVYQARYDENYKVDGISVFCFDVTEQVISRKKTEASEKRLQFILNAIPQQVWTAEPNGRLNYVNNVVCNNLGYDAEQIVDFGWRRFVHPDDLPLSLKKWENSLKTGDEYLAEFRLEMKNGEYRWHLSRAQAYYEDGRITLWLGANTDIELQKSNEQKKDEFLSIASHELKTPLTSIKAFNQLMKRTTDPDKLTGFIQKSEHHIFRLEKLIHDLLDVTKINAGKLVYNMQAFNFGQMLLNSIESIRHIAPAFEIILNNAPDITYTGDEYRLEQVMHNFLTNAVKYSPEGRKVIVNCEVTGDAIITSVQDFGIGIAKEHLERLFDRYYRVDSTAMRFEGLGLGLFISSVIVNRHNGTCWIESEEGNGSTFYFSLPLT</sequence>
<dbReference type="InterPro" id="IPR004358">
    <property type="entry name" value="Sig_transdc_His_kin-like_C"/>
</dbReference>
<keyword evidence="10" id="KW-1133">Transmembrane helix</keyword>
<keyword evidence="6" id="KW-0812">Transmembrane</keyword>
<evidence type="ECO:0000313" key="18">
    <source>
        <dbReference type="Proteomes" id="UP000282759"/>
    </source>
</evidence>
<dbReference type="InterPro" id="IPR013655">
    <property type="entry name" value="PAS_fold_3"/>
</dbReference>
<dbReference type="InterPro" id="IPR050351">
    <property type="entry name" value="BphY/WalK/GraS-like"/>
</dbReference>
<dbReference type="NCBIfam" id="TIGR00229">
    <property type="entry name" value="sensory_box"/>
    <property type="match status" value="1"/>
</dbReference>
<evidence type="ECO:0000256" key="9">
    <source>
        <dbReference type="ARBA" id="ARBA00022840"/>
    </source>
</evidence>
<evidence type="ECO:0000256" key="3">
    <source>
        <dbReference type="ARBA" id="ARBA00012438"/>
    </source>
</evidence>
<dbReference type="PANTHER" id="PTHR42878">
    <property type="entry name" value="TWO-COMPONENT HISTIDINE KINASE"/>
    <property type="match status" value="1"/>
</dbReference>
<feature type="domain" description="PAC" evidence="16">
    <location>
        <begin position="586"/>
        <end position="637"/>
    </location>
</feature>
<evidence type="ECO:0000313" key="17">
    <source>
        <dbReference type="EMBL" id="RVT96490.1"/>
    </source>
</evidence>
<keyword evidence="18" id="KW-1185">Reference proteome</keyword>
<dbReference type="GO" id="GO:0030295">
    <property type="term" value="F:protein kinase activator activity"/>
    <property type="evidence" value="ECO:0007669"/>
    <property type="project" value="TreeGrafter"/>
</dbReference>
<dbReference type="SUPFAM" id="SSF55781">
    <property type="entry name" value="GAF domain-like"/>
    <property type="match status" value="1"/>
</dbReference>
<dbReference type="InterPro" id="IPR005467">
    <property type="entry name" value="His_kinase_dom"/>
</dbReference>
<dbReference type="GO" id="GO:0007234">
    <property type="term" value="P:osmosensory signaling via phosphorelay pathway"/>
    <property type="evidence" value="ECO:0007669"/>
    <property type="project" value="TreeGrafter"/>
</dbReference>
<evidence type="ECO:0000259" key="16">
    <source>
        <dbReference type="PROSITE" id="PS50113"/>
    </source>
</evidence>
<dbReference type="SUPFAM" id="SSF55785">
    <property type="entry name" value="PYP-like sensor domain (PAS domain)"/>
    <property type="match status" value="3"/>
</dbReference>
<comment type="subcellular location">
    <subcellularLocation>
        <location evidence="2">Membrane</location>
        <topology evidence="2">Multi-pass membrane protein</topology>
    </subcellularLocation>
</comment>
<feature type="domain" description="Histidine kinase" evidence="14">
    <location>
        <begin position="641"/>
        <end position="852"/>
    </location>
</feature>
<dbReference type="SMART" id="SM00388">
    <property type="entry name" value="HisKA"/>
    <property type="match status" value="1"/>
</dbReference>
<keyword evidence="4" id="KW-0597">Phosphoprotein</keyword>
<gene>
    <name evidence="17" type="ORF">EOD41_20190</name>
</gene>
<evidence type="ECO:0000256" key="11">
    <source>
        <dbReference type="ARBA" id="ARBA00023012"/>
    </source>
</evidence>
<dbReference type="InterPro" id="IPR003661">
    <property type="entry name" value="HisK_dim/P_dom"/>
</dbReference>
<evidence type="ECO:0000256" key="1">
    <source>
        <dbReference type="ARBA" id="ARBA00000085"/>
    </source>
</evidence>
<dbReference type="EMBL" id="SACK01000016">
    <property type="protein sequence ID" value="RVT96490.1"/>
    <property type="molecule type" value="Genomic_DNA"/>
</dbReference>
<dbReference type="SUPFAM" id="SSF55874">
    <property type="entry name" value="ATPase domain of HSP90 chaperone/DNA topoisomerase II/histidine kinase"/>
    <property type="match status" value="1"/>
</dbReference>
<dbReference type="Pfam" id="PF08447">
    <property type="entry name" value="PAS_3"/>
    <property type="match status" value="1"/>
</dbReference>
<evidence type="ECO:0000259" key="14">
    <source>
        <dbReference type="PROSITE" id="PS50109"/>
    </source>
</evidence>
<dbReference type="EC" id="2.7.13.3" evidence="3"/>
<dbReference type="InterPro" id="IPR000700">
    <property type="entry name" value="PAS-assoc_C"/>
</dbReference>
<dbReference type="Gene3D" id="3.30.565.10">
    <property type="entry name" value="Histidine kinase-like ATPase, C-terminal domain"/>
    <property type="match status" value="1"/>
</dbReference>
<dbReference type="GO" id="GO:0000156">
    <property type="term" value="F:phosphorelay response regulator activity"/>
    <property type="evidence" value="ECO:0007669"/>
    <property type="project" value="TreeGrafter"/>
</dbReference>
<evidence type="ECO:0000256" key="6">
    <source>
        <dbReference type="ARBA" id="ARBA00022692"/>
    </source>
</evidence>
<dbReference type="Pfam" id="PF00512">
    <property type="entry name" value="HisKA"/>
    <property type="match status" value="1"/>
</dbReference>
<organism evidence="17 18">
    <name type="scientific">Mucilaginibacter limnophilus</name>
    <dbReference type="NCBI Taxonomy" id="1932778"/>
    <lineage>
        <taxon>Bacteria</taxon>
        <taxon>Pseudomonadati</taxon>
        <taxon>Bacteroidota</taxon>
        <taxon>Sphingobacteriia</taxon>
        <taxon>Sphingobacteriales</taxon>
        <taxon>Sphingobacteriaceae</taxon>
        <taxon>Mucilaginibacter</taxon>
    </lineage>
</organism>
<dbReference type="Proteomes" id="UP000282759">
    <property type="component" value="Unassembled WGS sequence"/>
</dbReference>
<dbReference type="SMART" id="SM00387">
    <property type="entry name" value="HATPase_c"/>
    <property type="match status" value="1"/>
</dbReference>
<keyword evidence="12" id="KW-0472">Membrane</keyword>
<dbReference type="SMART" id="SM00086">
    <property type="entry name" value="PAC"/>
    <property type="match status" value="1"/>
</dbReference>
<dbReference type="InterPro" id="IPR003594">
    <property type="entry name" value="HATPase_dom"/>
</dbReference>
<dbReference type="AlphaFoldDB" id="A0A437MFP5"/>
<evidence type="ECO:0000256" key="4">
    <source>
        <dbReference type="ARBA" id="ARBA00022553"/>
    </source>
</evidence>
<keyword evidence="8" id="KW-0418">Kinase</keyword>
<dbReference type="PRINTS" id="PR00344">
    <property type="entry name" value="BCTRLSENSOR"/>
</dbReference>
<dbReference type="FunFam" id="3.30.450.20:FF:000099">
    <property type="entry name" value="Sensory box sensor histidine kinase"/>
    <property type="match status" value="1"/>
</dbReference>
<evidence type="ECO:0000256" key="12">
    <source>
        <dbReference type="ARBA" id="ARBA00023136"/>
    </source>
</evidence>
<keyword evidence="11" id="KW-0902">Two-component regulatory system</keyword>
<evidence type="ECO:0000256" key="8">
    <source>
        <dbReference type="ARBA" id="ARBA00022777"/>
    </source>
</evidence>
<dbReference type="Gene3D" id="3.30.450.20">
    <property type="entry name" value="PAS domain"/>
    <property type="match status" value="3"/>
</dbReference>
<keyword evidence="5" id="KW-0808">Transferase</keyword>
<dbReference type="RefSeq" id="WP_127708547.1">
    <property type="nucleotide sequence ID" value="NZ_SACK01000016.1"/>
</dbReference>
<protein>
    <recommendedName>
        <fullName evidence="3">histidine kinase</fullName>
        <ecNumber evidence="3">2.7.13.3</ecNumber>
    </recommendedName>
</protein>
<dbReference type="GO" id="GO:0016020">
    <property type="term" value="C:membrane"/>
    <property type="evidence" value="ECO:0007669"/>
    <property type="project" value="UniProtKB-SubCell"/>
</dbReference>
<keyword evidence="7" id="KW-0547">Nucleotide-binding</keyword>
<feature type="coiled-coil region" evidence="13">
    <location>
        <begin position="330"/>
        <end position="378"/>
    </location>
</feature>